<keyword evidence="4 14" id="KW-0645">Protease</keyword>
<keyword evidence="8 11" id="KW-1133">Transmembrane helix</keyword>
<dbReference type="SMART" id="SM00228">
    <property type="entry name" value="PDZ"/>
    <property type="match status" value="2"/>
</dbReference>
<evidence type="ECO:0000313" key="14">
    <source>
        <dbReference type="EMBL" id="EHO43258.1"/>
    </source>
</evidence>
<dbReference type="GO" id="GO:0046872">
    <property type="term" value="F:metal ion binding"/>
    <property type="evidence" value="ECO:0007669"/>
    <property type="project" value="UniProtKB-KW"/>
</dbReference>
<evidence type="ECO:0000256" key="7">
    <source>
        <dbReference type="ARBA" id="ARBA00022833"/>
    </source>
</evidence>
<sequence length="438" mass="48635">MTNLFAIIFVFGVLVIIHELGHFIAAKLMGVRVERFSIGFPPKLFSKKIGDTEFTISAIPLGGYVKMAGFIDESMDAKITGAPDEFQSKSTWRKVVIITGGVIMNFLLAILILTVLNFVQGERIIPTTKVGYVGEQGIGQRIGFQKYDEILAINGQPVHNWNEVQEQFVDNLNSNIVFTVVRDGRQIQLVYQKEWFKESKAEQFDVGPLIPAKVGAITPGMPAEKIGLKRGDEIVAIAGQPIKDWVEMTEVIRKYPEKTISIEWRRGDSLFSAQITPQAFEEKNEKGEMIKVGKIGISYYYEHRDVGPGQAVILGVKNTFDLLALNIKGISWVITGTKSAKEIIGGPIMIAKMAGDAAQAGWAYLWYLIAALSTVLAFFNILPIPALDGGHLVFILIEGIRGRPIPAKIKLKVQQIGLAILFTLIIFIFYVDISRLFF</sequence>
<dbReference type="InterPro" id="IPR004387">
    <property type="entry name" value="Pept_M50_Zn"/>
</dbReference>
<dbReference type="HOGENOM" id="CLU_025778_0_0_0"/>
<evidence type="ECO:0000313" key="16">
    <source>
        <dbReference type="Proteomes" id="UP000183868"/>
    </source>
</evidence>
<dbReference type="Pfam" id="PF17820">
    <property type="entry name" value="PDZ_6"/>
    <property type="match status" value="1"/>
</dbReference>
<dbReference type="PANTHER" id="PTHR42837:SF2">
    <property type="entry name" value="MEMBRANE METALLOPROTEASE ARASP2, CHLOROPLASTIC-RELATED"/>
    <property type="match status" value="1"/>
</dbReference>
<keyword evidence="9 11" id="KW-0482">Metalloprotease</keyword>
<keyword evidence="5 11" id="KW-0812">Transmembrane</keyword>
<dbReference type="InterPro" id="IPR036034">
    <property type="entry name" value="PDZ_sf"/>
</dbReference>
<evidence type="ECO:0000256" key="1">
    <source>
        <dbReference type="ARBA" id="ARBA00001947"/>
    </source>
</evidence>
<dbReference type="InterPro" id="IPR008915">
    <property type="entry name" value="Peptidase_M50"/>
</dbReference>
<dbReference type="EMBL" id="CM001402">
    <property type="protein sequence ID" value="EHO43258.1"/>
    <property type="molecule type" value="Genomic_DNA"/>
</dbReference>
<evidence type="ECO:0000256" key="8">
    <source>
        <dbReference type="ARBA" id="ARBA00022989"/>
    </source>
</evidence>
<dbReference type="NCBIfam" id="TIGR00054">
    <property type="entry name" value="RIP metalloprotease RseP"/>
    <property type="match status" value="1"/>
</dbReference>
<dbReference type="PaxDb" id="880073-Calab_3660"/>
<dbReference type="InterPro" id="IPR001478">
    <property type="entry name" value="PDZ"/>
</dbReference>
<evidence type="ECO:0000256" key="2">
    <source>
        <dbReference type="ARBA" id="ARBA00004141"/>
    </source>
</evidence>
<dbReference type="GO" id="GO:0006508">
    <property type="term" value="P:proteolysis"/>
    <property type="evidence" value="ECO:0007669"/>
    <property type="project" value="UniProtKB-KW"/>
</dbReference>
<feature type="domain" description="PDZ" evidence="12">
    <location>
        <begin position="109"/>
        <end position="184"/>
    </location>
</feature>
<dbReference type="OrthoDB" id="9782003at2"/>
<feature type="transmembrane region" description="Helical" evidence="11">
    <location>
        <begin position="418"/>
        <end position="437"/>
    </location>
</feature>
<dbReference type="Proteomes" id="UP000183868">
    <property type="component" value="Chromosome"/>
</dbReference>
<dbReference type="EC" id="3.4.24.-" evidence="11"/>
<reference evidence="13 16" key="2">
    <citation type="submission" date="2016-11" db="EMBL/GenBank/DDBJ databases">
        <title>Genomic analysis of Caldithrix abyssi and proposal of a novel bacterial phylum Caldithrichaeota.</title>
        <authorList>
            <person name="Kublanov I."/>
            <person name="Sigalova O."/>
            <person name="Gavrilov S."/>
            <person name="Lebedinsky A."/>
            <person name="Ivanova N."/>
            <person name="Daum C."/>
            <person name="Reddy T."/>
            <person name="Klenk H.P."/>
            <person name="Goker M."/>
            <person name="Reva O."/>
            <person name="Miroshnichenko M."/>
            <person name="Kyprides N."/>
            <person name="Woyke T."/>
            <person name="Gelfand M."/>
        </authorList>
    </citation>
    <scope>NUCLEOTIDE SEQUENCE [LARGE SCALE GENOMIC DNA]</scope>
    <source>
        <strain evidence="13 16">LF13</strain>
    </source>
</reference>
<dbReference type="EMBL" id="CP018099">
    <property type="protein sequence ID" value="APF19355.1"/>
    <property type="molecule type" value="Genomic_DNA"/>
</dbReference>
<evidence type="ECO:0000313" key="13">
    <source>
        <dbReference type="EMBL" id="APF19355.1"/>
    </source>
</evidence>
<keyword evidence="15" id="KW-1185">Reference proteome</keyword>
<feature type="domain" description="PDZ" evidence="12">
    <location>
        <begin position="202"/>
        <end position="268"/>
    </location>
</feature>
<organism evidence="14 15">
    <name type="scientific">Caldithrix abyssi DSM 13497</name>
    <dbReference type="NCBI Taxonomy" id="880073"/>
    <lineage>
        <taxon>Bacteria</taxon>
        <taxon>Pseudomonadati</taxon>
        <taxon>Calditrichota</taxon>
        <taxon>Calditrichia</taxon>
        <taxon>Calditrichales</taxon>
        <taxon>Calditrichaceae</taxon>
        <taxon>Caldithrix</taxon>
    </lineage>
</organism>
<name>H1XNM0_CALAY</name>
<accession>H1XNM0</accession>
<dbReference type="SUPFAM" id="SSF50156">
    <property type="entry name" value="PDZ domain-like"/>
    <property type="match status" value="2"/>
</dbReference>
<dbReference type="Gene3D" id="2.30.42.10">
    <property type="match status" value="2"/>
</dbReference>
<dbReference type="Proteomes" id="UP000004671">
    <property type="component" value="Chromosome"/>
</dbReference>
<dbReference type="STRING" id="880073.Cabys_2606"/>
<evidence type="ECO:0000256" key="6">
    <source>
        <dbReference type="ARBA" id="ARBA00022801"/>
    </source>
</evidence>
<evidence type="ECO:0000256" key="9">
    <source>
        <dbReference type="ARBA" id="ARBA00023049"/>
    </source>
</evidence>
<feature type="transmembrane region" description="Helical" evidence="11">
    <location>
        <begin position="95"/>
        <end position="119"/>
    </location>
</feature>
<dbReference type="InterPro" id="IPR041489">
    <property type="entry name" value="PDZ_6"/>
</dbReference>
<evidence type="ECO:0000313" key="15">
    <source>
        <dbReference type="Proteomes" id="UP000004671"/>
    </source>
</evidence>
<evidence type="ECO:0000256" key="3">
    <source>
        <dbReference type="ARBA" id="ARBA00007931"/>
    </source>
</evidence>
<dbReference type="eggNOG" id="COG0750">
    <property type="taxonomic scope" value="Bacteria"/>
</dbReference>
<dbReference type="InParanoid" id="H1XNM0"/>
<dbReference type="CDD" id="cd23081">
    <property type="entry name" value="cpPDZ_EcRseP-like"/>
    <property type="match status" value="1"/>
</dbReference>
<keyword evidence="7 11" id="KW-0862">Zinc</keyword>
<dbReference type="Pfam" id="PF02163">
    <property type="entry name" value="Peptidase_M50"/>
    <property type="match status" value="1"/>
</dbReference>
<evidence type="ECO:0000256" key="5">
    <source>
        <dbReference type="ARBA" id="ARBA00022692"/>
    </source>
</evidence>
<dbReference type="CDD" id="cd06163">
    <property type="entry name" value="S2P-M50_PDZ_RseP-like"/>
    <property type="match status" value="1"/>
</dbReference>
<gene>
    <name evidence="13" type="ORF">Cabys_2606</name>
    <name evidence="14" type="ORF">Calab_3660</name>
</gene>
<keyword evidence="11" id="KW-0479">Metal-binding</keyword>
<feature type="transmembrane region" description="Helical" evidence="11">
    <location>
        <begin position="6"/>
        <end position="25"/>
    </location>
</feature>
<feature type="transmembrane region" description="Helical" evidence="11">
    <location>
        <begin position="364"/>
        <end position="397"/>
    </location>
</feature>
<dbReference type="FunCoup" id="H1XNM0">
    <property type="interactions" value="421"/>
</dbReference>
<comment type="similarity">
    <text evidence="3 11">Belongs to the peptidase M50B family.</text>
</comment>
<evidence type="ECO:0000256" key="10">
    <source>
        <dbReference type="ARBA" id="ARBA00023136"/>
    </source>
</evidence>
<protein>
    <recommendedName>
        <fullName evidence="11">Zinc metalloprotease</fullName>
        <ecNumber evidence="11">3.4.24.-</ecNumber>
    </recommendedName>
</protein>
<comment type="cofactor">
    <cofactor evidence="1 11">
        <name>Zn(2+)</name>
        <dbReference type="ChEBI" id="CHEBI:29105"/>
    </cofactor>
</comment>
<dbReference type="RefSeq" id="WP_006930831.1">
    <property type="nucleotide sequence ID" value="NZ_CM001402.1"/>
</dbReference>
<comment type="subcellular location">
    <subcellularLocation>
        <location evidence="2">Membrane</location>
        <topology evidence="2">Multi-pass membrane protein</topology>
    </subcellularLocation>
</comment>
<keyword evidence="10 11" id="KW-0472">Membrane</keyword>
<proteinExistence type="inferred from homology"/>
<dbReference type="AlphaFoldDB" id="H1XNM0"/>
<dbReference type="PANTHER" id="PTHR42837">
    <property type="entry name" value="REGULATOR OF SIGMA-E PROTEASE RSEP"/>
    <property type="match status" value="1"/>
</dbReference>
<evidence type="ECO:0000256" key="4">
    <source>
        <dbReference type="ARBA" id="ARBA00022670"/>
    </source>
</evidence>
<evidence type="ECO:0000256" key="11">
    <source>
        <dbReference type="RuleBase" id="RU362031"/>
    </source>
</evidence>
<dbReference type="KEGG" id="caby:Cabys_2606"/>
<dbReference type="GO" id="GO:0004222">
    <property type="term" value="F:metalloendopeptidase activity"/>
    <property type="evidence" value="ECO:0007669"/>
    <property type="project" value="InterPro"/>
</dbReference>
<keyword evidence="6 11" id="KW-0378">Hydrolase</keyword>
<evidence type="ECO:0000259" key="12">
    <source>
        <dbReference type="SMART" id="SM00228"/>
    </source>
</evidence>
<reference evidence="14 15" key="1">
    <citation type="submission" date="2011-09" db="EMBL/GenBank/DDBJ databases">
        <title>The permanent draft genome of Caldithrix abyssi DSM 13497.</title>
        <authorList>
            <consortium name="US DOE Joint Genome Institute (JGI-PGF)"/>
            <person name="Lucas S."/>
            <person name="Han J."/>
            <person name="Lapidus A."/>
            <person name="Bruce D."/>
            <person name="Goodwin L."/>
            <person name="Pitluck S."/>
            <person name="Peters L."/>
            <person name="Kyrpides N."/>
            <person name="Mavromatis K."/>
            <person name="Ivanova N."/>
            <person name="Mikhailova N."/>
            <person name="Chertkov O."/>
            <person name="Detter J.C."/>
            <person name="Tapia R."/>
            <person name="Han C."/>
            <person name="Land M."/>
            <person name="Hauser L."/>
            <person name="Markowitz V."/>
            <person name="Cheng J.-F."/>
            <person name="Hugenholtz P."/>
            <person name="Woyke T."/>
            <person name="Wu D."/>
            <person name="Spring S."/>
            <person name="Brambilla E."/>
            <person name="Klenk H.-P."/>
            <person name="Eisen J.A."/>
        </authorList>
    </citation>
    <scope>NUCLEOTIDE SEQUENCE [LARGE SCALE GENOMIC DNA]</scope>
    <source>
        <strain evidence="14 15">DSM 13497</strain>
    </source>
</reference>
<dbReference type="GO" id="GO:0016020">
    <property type="term" value="C:membrane"/>
    <property type="evidence" value="ECO:0007669"/>
    <property type="project" value="UniProtKB-SubCell"/>
</dbReference>